<sequence length="183" mass="21218">MSKSQEEDVEEGKGMMHVEEEEEETPAACRGEKKRRNDYREGSVEEEDEEAPAFKRCRRRGEPNVRIVNGRIRMRRGGQIFCLHAKVKGRRGGGSEGGKETLLEYRERERGRILIRGKQTEAQSSIKPTEERGGNTPRVERRGRTVEEEEKATDLILILDCQMDFSQFKRKLNLLVRILKMNL</sequence>
<protein>
    <submittedName>
        <fullName evidence="2">Uncharacterized protein</fullName>
    </submittedName>
</protein>
<accession>A0AAV1HLQ0</accession>
<evidence type="ECO:0000256" key="1">
    <source>
        <dbReference type="SAM" id="MobiDB-lite"/>
    </source>
</evidence>
<organism evidence="2 3">
    <name type="scientific">Xyrichtys novacula</name>
    <name type="common">Pearly razorfish</name>
    <name type="synonym">Hemipteronotus novacula</name>
    <dbReference type="NCBI Taxonomy" id="13765"/>
    <lineage>
        <taxon>Eukaryota</taxon>
        <taxon>Metazoa</taxon>
        <taxon>Chordata</taxon>
        <taxon>Craniata</taxon>
        <taxon>Vertebrata</taxon>
        <taxon>Euteleostomi</taxon>
        <taxon>Actinopterygii</taxon>
        <taxon>Neopterygii</taxon>
        <taxon>Teleostei</taxon>
        <taxon>Neoteleostei</taxon>
        <taxon>Acanthomorphata</taxon>
        <taxon>Eupercaria</taxon>
        <taxon>Labriformes</taxon>
        <taxon>Labridae</taxon>
        <taxon>Xyrichtys</taxon>
    </lineage>
</organism>
<feature type="region of interest" description="Disordered" evidence="1">
    <location>
        <begin position="117"/>
        <end position="146"/>
    </location>
</feature>
<reference evidence="2" key="1">
    <citation type="submission" date="2023-08" db="EMBL/GenBank/DDBJ databases">
        <authorList>
            <person name="Alioto T."/>
            <person name="Alioto T."/>
            <person name="Gomez Garrido J."/>
        </authorList>
    </citation>
    <scope>NUCLEOTIDE SEQUENCE</scope>
</reference>
<name>A0AAV1HLQ0_XYRNO</name>
<evidence type="ECO:0000313" key="3">
    <source>
        <dbReference type="Proteomes" id="UP001178508"/>
    </source>
</evidence>
<dbReference type="AlphaFoldDB" id="A0AAV1HLQ0"/>
<dbReference type="EMBL" id="OY660885">
    <property type="protein sequence ID" value="CAJ1085643.1"/>
    <property type="molecule type" value="Genomic_DNA"/>
</dbReference>
<gene>
    <name evidence="2" type="ORF">XNOV1_A030727</name>
</gene>
<feature type="compositionally biased region" description="Basic and acidic residues" evidence="1">
    <location>
        <begin position="128"/>
        <end position="146"/>
    </location>
</feature>
<feature type="region of interest" description="Disordered" evidence="1">
    <location>
        <begin position="1"/>
        <end position="51"/>
    </location>
</feature>
<evidence type="ECO:0000313" key="2">
    <source>
        <dbReference type="EMBL" id="CAJ1085643.1"/>
    </source>
</evidence>
<dbReference type="Proteomes" id="UP001178508">
    <property type="component" value="Chromosome 22"/>
</dbReference>
<feature type="compositionally biased region" description="Basic and acidic residues" evidence="1">
    <location>
        <begin position="1"/>
        <end position="18"/>
    </location>
</feature>
<keyword evidence="3" id="KW-1185">Reference proteome</keyword>
<proteinExistence type="predicted"/>